<feature type="transmembrane region" description="Helical" evidence="1">
    <location>
        <begin position="163"/>
        <end position="182"/>
    </location>
</feature>
<keyword evidence="1" id="KW-0472">Membrane</keyword>
<comment type="caution">
    <text evidence="2">The sequence shown here is derived from an EMBL/GenBank/DDBJ whole genome shotgun (WGS) entry which is preliminary data.</text>
</comment>
<accession>A0ABY2YRI1</accession>
<protein>
    <recommendedName>
        <fullName evidence="4">ABC transmembrane type-1 domain-containing protein</fullName>
    </recommendedName>
</protein>
<dbReference type="EMBL" id="QUAM01000005">
    <property type="protein sequence ID" value="TPR12860.1"/>
    <property type="molecule type" value="Genomic_DNA"/>
</dbReference>
<organism evidence="2 3">
    <name type="scientific">Apilactobacillus timberlakei</name>
    <dbReference type="NCBI Taxonomy" id="2008380"/>
    <lineage>
        <taxon>Bacteria</taxon>
        <taxon>Bacillati</taxon>
        <taxon>Bacillota</taxon>
        <taxon>Bacilli</taxon>
        <taxon>Lactobacillales</taxon>
        <taxon>Lactobacillaceae</taxon>
        <taxon>Apilactobacillus</taxon>
    </lineage>
</organism>
<keyword evidence="3" id="KW-1185">Reference proteome</keyword>
<sequence>MKKKKLEDNPFIIILILNLIIFAAVLISTFSFLLSLFVLVLFNFYLLIRYIYKKMGKLESFDDFTEKVLIAFEKMDKKIKHFFAENRITVFIANLFNEINQKLTKINIVVRYLIIKFLQITFLVIEFITDSFNIWIIIMLIVLIKLVNEMIKFNDFEDNAIELIVWIIITGCSIVQLDFILFNQYC</sequence>
<gene>
    <name evidence="2" type="ORF">DY048_06700</name>
</gene>
<proteinExistence type="predicted"/>
<keyword evidence="1" id="KW-1133">Transmembrane helix</keyword>
<name>A0ABY2YRI1_9LACO</name>
<feature type="transmembrane region" description="Helical" evidence="1">
    <location>
        <begin position="9"/>
        <end position="27"/>
    </location>
</feature>
<keyword evidence="1" id="KW-0812">Transmembrane</keyword>
<evidence type="ECO:0008006" key="4">
    <source>
        <dbReference type="Google" id="ProtNLM"/>
    </source>
</evidence>
<reference evidence="2 3" key="1">
    <citation type="submission" date="2018-08" db="EMBL/GenBank/DDBJ databases">
        <title>Comparative genomics of wild bee and flower associated Lactobacillus reveals potential adaptation to the bee host.</title>
        <authorList>
            <person name="Vuong H.Q."/>
            <person name="Mcfrederick Q.S."/>
        </authorList>
    </citation>
    <scope>NUCLEOTIDE SEQUENCE [LARGE SCALE GENOMIC DNA]</scope>
    <source>
        <strain evidence="2 3">HV_04</strain>
    </source>
</reference>
<evidence type="ECO:0000313" key="3">
    <source>
        <dbReference type="Proteomes" id="UP000767392"/>
    </source>
</evidence>
<evidence type="ECO:0000313" key="2">
    <source>
        <dbReference type="EMBL" id="TPR12860.1"/>
    </source>
</evidence>
<dbReference type="Proteomes" id="UP000767392">
    <property type="component" value="Unassembled WGS sequence"/>
</dbReference>
<evidence type="ECO:0000256" key="1">
    <source>
        <dbReference type="SAM" id="Phobius"/>
    </source>
</evidence>
<dbReference type="RefSeq" id="WP_105988334.1">
    <property type="nucleotide sequence ID" value="NZ_QUAM01000005.1"/>
</dbReference>